<dbReference type="GO" id="GO:0005829">
    <property type="term" value="C:cytosol"/>
    <property type="evidence" value="ECO:0007669"/>
    <property type="project" value="UniProtKB-ARBA"/>
</dbReference>
<proteinExistence type="predicted"/>
<dbReference type="EMBL" id="CADCWK010000056">
    <property type="protein sequence ID" value="CAA9548469.1"/>
    <property type="molecule type" value="Genomic_DNA"/>
</dbReference>
<reference evidence="3" key="1">
    <citation type="submission" date="2020-02" db="EMBL/GenBank/DDBJ databases">
        <authorList>
            <person name="Meier V. D."/>
        </authorList>
    </citation>
    <scope>NUCLEOTIDE SEQUENCE</scope>
    <source>
        <strain evidence="3">AVDCRST_MAG33</strain>
    </source>
</reference>
<dbReference type="InterPro" id="IPR011129">
    <property type="entry name" value="CSD"/>
</dbReference>
<dbReference type="PROSITE" id="PS51857">
    <property type="entry name" value="CSD_2"/>
    <property type="match status" value="2"/>
</dbReference>
<dbReference type="SMART" id="SM00357">
    <property type="entry name" value="CSP"/>
    <property type="match status" value="2"/>
</dbReference>
<evidence type="ECO:0000313" key="3">
    <source>
        <dbReference type="EMBL" id="CAA9548469.1"/>
    </source>
</evidence>
<dbReference type="SUPFAM" id="SSF50249">
    <property type="entry name" value="Nucleic acid-binding proteins"/>
    <property type="match status" value="2"/>
</dbReference>
<feature type="domain" description="CSD" evidence="2">
    <location>
        <begin position="1"/>
        <end position="63"/>
    </location>
</feature>
<dbReference type="CDD" id="cd04458">
    <property type="entry name" value="CSP_CDS"/>
    <property type="match status" value="2"/>
</dbReference>
<dbReference type="InterPro" id="IPR012340">
    <property type="entry name" value="NA-bd_OB-fold"/>
</dbReference>
<dbReference type="InterPro" id="IPR050181">
    <property type="entry name" value="Cold_shock_domain"/>
</dbReference>
<dbReference type="PANTHER" id="PTHR11544">
    <property type="entry name" value="COLD SHOCK DOMAIN CONTAINING PROTEINS"/>
    <property type="match status" value="1"/>
</dbReference>
<gene>
    <name evidence="3" type="ORF">AVDCRST_MAG33-678</name>
</gene>
<feature type="domain" description="CSD" evidence="2">
    <location>
        <begin position="145"/>
        <end position="207"/>
    </location>
</feature>
<dbReference type="Gene3D" id="2.40.50.140">
    <property type="entry name" value="Nucleic acid-binding proteins"/>
    <property type="match status" value="2"/>
</dbReference>
<name>A0A6J4UEM8_9BACT</name>
<evidence type="ECO:0000259" key="2">
    <source>
        <dbReference type="PROSITE" id="PS51857"/>
    </source>
</evidence>
<dbReference type="PRINTS" id="PR00050">
    <property type="entry name" value="COLDSHOCK"/>
</dbReference>
<sequence>MATGTVKWYDTEKGFGFVSRDDGAGDIFVHRSALGFEVLGEGDRIQFDIVPGPRGENAAQVEVLERSSTPPRPKRERSDYGDSYGGGGGSSYGGGGGGSSYGGSSSYGGGGGSYGGGSSYGGGGGFGGGGARRGFDNVDYDSLPQASGTVKWYDPDKGFGFASQDGSSDDVFVHHSALSGDIPAEGDRIEFRVNAGQKGARAEQVTIAERSGNPPRQRRDNFGSY</sequence>
<organism evidence="3">
    <name type="scientific">uncultured Thermomicrobiales bacterium</name>
    <dbReference type="NCBI Taxonomy" id="1645740"/>
    <lineage>
        <taxon>Bacteria</taxon>
        <taxon>Pseudomonadati</taxon>
        <taxon>Thermomicrobiota</taxon>
        <taxon>Thermomicrobia</taxon>
        <taxon>Thermomicrobiales</taxon>
        <taxon>environmental samples</taxon>
    </lineage>
</organism>
<protein>
    <submittedName>
        <fullName evidence="3">Cold shock protein of CSP family</fullName>
    </submittedName>
</protein>
<dbReference type="GO" id="GO:0003676">
    <property type="term" value="F:nucleic acid binding"/>
    <property type="evidence" value="ECO:0007669"/>
    <property type="project" value="InterPro"/>
</dbReference>
<feature type="region of interest" description="Disordered" evidence="1">
    <location>
        <begin position="196"/>
        <end position="225"/>
    </location>
</feature>
<feature type="region of interest" description="Disordered" evidence="1">
    <location>
        <begin position="50"/>
        <end position="88"/>
    </location>
</feature>
<evidence type="ECO:0000256" key="1">
    <source>
        <dbReference type="SAM" id="MobiDB-lite"/>
    </source>
</evidence>
<dbReference type="Pfam" id="PF00313">
    <property type="entry name" value="CSD"/>
    <property type="match status" value="2"/>
</dbReference>
<dbReference type="AlphaFoldDB" id="A0A6J4UEM8"/>
<accession>A0A6J4UEM8</accession>
<dbReference type="InterPro" id="IPR002059">
    <property type="entry name" value="CSP_DNA-bd"/>
</dbReference>